<reference evidence="2 3" key="1">
    <citation type="submission" date="2021-03" db="EMBL/GenBank/DDBJ databases">
        <title>Muricauda lutimaris sp. nov. and Muricauda ruestringensis sp. nov, two marine members of the Flavobacteriaceae isolated from deep sea sediments of Western Pacific.</title>
        <authorList>
            <person name="Zhao S."/>
            <person name="Liu R."/>
        </authorList>
    </citation>
    <scope>NUCLEOTIDE SEQUENCE [LARGE SCALE GENOMIC DNA]</scope>
    <source>
        <strain evidence="2 3">BC31-3-A3</strain>
    </source>
</reference>
<evidence type="ECO:0000313" key="3">
    <source>
        <dbReference type="Proteomes" id="UP000664807"/>
    </source>
</evidence>
<keyword evidence="3" id="KW-1185">Reference proteome</keyword>
<dbReference type="Gene3D" id="2.60.120.10">
    <property type="entry name" value="Jelly Rolls"/>
    <property type="match status" value="1"/>
</dbReference>
<gene>
    <name evidence="2" type="ORF">J0654_11840</name>
</gene>
<dbReference type="EMBL" id="JAFLNM010000002">
    <property type="protein sequence ID" value="MBO0342343.1"/>
    <property type="molecule type" value="Genomic_DNA"/>
</dbReference>
<dbReference type="InterPro" id="IPR000595">
    <property type="entry name" value="cNMP-bd_dom"/>
</dbReference>
<dbReference type="CDD" id="cd00038">
    <property type="entry name" value="CAP_ED"/>
    <property type="match status" value="1"/>
</dbReference>
<evidence type="ECO:0000259" key="1">
    <source>
        <dbReference type="PROSITE" id="PS50042"/>
    </source>
</evidence>
<dbReference type="Pfam" id="PF00027">
    <property type="entry name" value="cNMP_binding"/>
    <property type="match status" value="1"/>
</dbReference>
<evidence type="ECO:0000313" key="2">
    <source>
        <dbReference type="EMBL" id="MBO0342343.1"/>
    </source>
</evidence>
<dbReference type="PROSITE" id="PS50042">
    <property type="entry name" value="CNMP_BINDING_3"/>
    <property type="match status" value="1"/>
</dbReference>
<protein>
    <submittedName>
        <fullName evidence="2">Crp/Fnr family transcriptional regulator</fullName>
    </submittedName>
</protein>
<feature type="domain" description="Cyclic nucleotide-binding" evidence="1">
    <location>
        <begin position="14"/>
        <end position="112"/>
    </location>
</feature>
<dbReference type="SUPFAM" id="SSF51206">
    <property type="entry name" value="cAMP-binding domain-like"/>
    <property type="match status" value="1"/>
</dbReference>
<dbReference type="Proteomes" id="UP000664807">
    <property type="component" value="Unassembled WGS sequence"/>
</dbReference>
<accession>A0ABS3FGP5</accession>
<dbReference type="InterPro" id="IPR014710">
    <property type="entry name" value="RmlC-like_jellyroll"/>
</dbReference>
<proteinExistence type="predicted"/>
<dbReference type="RefSeq" id="WP_207029210.1">
    <property type="nucleotide sequence ID" value="NZ_JAFLNM010000002.1"/>
</dbReference>
<sequence length="187" mass="21729">MEKFLKLLKERYQLEDEQMSVMLDAFNKVETHKNEFLLLAGNVARKVYLVGEGIIRVFSDDGNQESTRRIAFENEFATSFDSFINQVPSSENIQSLEDSIVYELSYANFRKLNETVPAWRAFYINRIEQAFSLHYGRIEAFQNMTAKERFDALMDNRPQMIARLSNKVLASYLGITQESLSRIKSQA</sequence>
<comment type="caution">
    <text evidence="2">The sequence shown here is derived from an EMBL/GenBank/DDBJ whole genome shotgun (WGS) entry which is preliminary data.</text>
</comment>
<organism evidence="2 3">
    <name type="scientific">Flagellimonas profundi</name>
    <dbReference type="NCBI Taxonomy" id="2915620"/>
    <lineage>
        <taxon>Bacteria</taxon>
        <taxon>Pseudomonadati</taxon>
        <taxon>Bacteroidota</taxon>
        <taxon>Flavobacteriia</taxon>
        <taxon>Flavobacteriales</taxon>
        <taxon>Flavobacteriaceae</taxon>
        <taxon>Flagellimonas</taxon>
    </lineage>
</organism>
<dbReference type="InterPro" id="IPR018490">
    <property type="entry name" value="cNMP-bd_dom_sf"/>
</dbReference>
<name>A0ABS3FGP5_9FLAO</name>